<evidence type="ECO:0000313" key="3">
    <source>
        <dbReference type="Proteomes" id="UP000248021"/>
    </source>
</evidence>
<keyword evidence="1" id="KW-1133">Transmembrane helix</keyword>
<dbReference type="Proteomes" id="UP000248021">
    <property type="component" value="Unassembled WGS sequence"/>
</dbReference>
<feature type="transmembrane region" description="Helical" evidence="1">
    <location>
        <begin position="231"/>
        <end position="254"/>
    </location>
</feature>
<protein>
    <submittedName>
        <fullName evidence="2">RsiW-degrading membrane proteinase PrsW (M82 family)</fullName>
    </submittedName>
</protein>
<comment type="caution">
    <text evidence="2">The sequence shown here is derived from an EMBL/GenBank/DDBJ whole genome shotgun (WGS) entry which is preliminary data.</text>
</comment>
<feature type="transmembrane region" description="Helical" evidence="1">
    <location>
        <begin position="89"/>
        <end position="110"/>
    </location>
</feature>
<evidence type="ECO:0000256" key="1">
    <source>
        <dbReference type="SAM" id="Phobius"/>
    </source>
</evidence>
<dbReference type="Pfam" id="PF13367">
    <property type="entry name" value="PrsW-protease"/>
    <property type="match status" value="1"/>
</dbReference>
<proteinExistence type="predicted"/>
<keyword evidence="1" id="KW-0812">Transmembrane</keyword>
<sequence length="461" mass="48408">MADHIKPSRANKMGTLKSTLLPIASNSIAFDKIYLVIALATAATVTMLLLTGTDQTFATIVAFYITFVQCAVIYYLCGRRELWPSMIGVFAISCLAFLMTNVFGAMAGTFRPPWVMALINDASIGSRFVGHFVGAGALEELYKALPLLALAILGLVCRSGPPHLRAISLTEPLDGIALGVASGAAFALLETIYQYYPQAITNTMTALKDHPDSVRQLAGLLYGLEVLVIRAISQIGGHMAWSGYLGYFIGLAVLRPKAAPLYLVVGYVTASMLHGAWNAAAGSQQLLGLVVAFISIAFLIAAILKARRMSPTRSQNFATKAFSVAGIAPVVSPVPPAARAERAAPLANVAPPRREVMPEKVAPRAAGAFVLKIGPVECVAAPGVKIEPRMLGAAGAGRGRAPIAEVVGDATGLGLKNLGEKAWHVTSPEGRKVEVGYGQVAPLAKGTIIDFVGIECVVTTG</sequence>
<dbReference type="RefSeq" id="WP_170147403.1">
    <property type="nucleotide sequence ID" value="NZ_JAHBRY010000001.1"/>
</dbReference>
<feature type="transmembrane region" description="Helical" evidence="1">
    <location>
        <begin position="261"/>
        <end position="280"/>
    </location>
</feature>
<dbReference type="GO" id="GO:0008233">
    <property type="term" value="F:peptidase activity"/>
    <property type="evidence" value="ECO:0007669"/>
    <property type="project" value="InterPro"/>
</dbReference>
<feature type="transmembrane region" description="Helical" evidence="1">
    <location>
        <begin position="286"/>
        <end position="304"/>
    </location>
</feature>
<organism evidence="2 3">
    <name type="scientific">Chelatococcus asaccharovorans</name>
    <dbReference type="NCBI Taxonomy" id="28210"/>
    <lineage>
        <taxon>Bacteria</taxon>
        <taxon>Pseudomonadati</taxon>
        <taxon>Pseudomonadota</taxon>
        <taxon>Alphaproteobacteria</taxon>
        <taxon>Hyphomicrobiales</taxon>
        <taxon>Chelatococcaceae</taxon>
        <taxon>Chelatococcus</taxon>
    </lineage>
</organism>
<accession>A0A2V3TYA1</accession>
<gene>
    <name evidence="2" type="ORF">C7450_11179</name>
</gene>
<reference evidence="2 3" key="1">
    <citation type="submission" date="2018-05" db="EMBL/GenBank/DDBJ databases">
        <title>Genomic Encyclopedia of Type Strains, Phase IV (KMG-IV): sequencing the most valuable type-strain genomes for metagenomic binning, comparative biology and taxonomic classification.</title>
        <authorList>
            <person name="Goeker M."/>
        </authorList>
    </citation>
    <scope>NUCLEOTIDE SEQUENCE [LARGE SCALE GENOMIC DNA]</scope>
    <source>
        <strain evidence="2 3">DSM 6462</strain>
    </source>
</reference>
<keyword evidence="1" id="KW-0472">Membrane</keyword>
<name>A0A2V3TYA1_9HYPH</name>
<dbReference type="InterPro" id="IPR026898">
    <property type="entry name" value="PrsW"/>
</dbReference>
<keyword evidence="3" id="KW-1185">Reference proteome</keyword>
<feature type="transmembrane region" description="Helical" evidence="1">
    <location>
        <begin position="33"/>
        <end position="51"/>
    </location>
</feature>
<dbReference type="PANTHER" id="PTHR36844:SF1">
    <property type="entry name" value="PROTEASE PRSW"/>
    <property type="match status" value="1"/>
</dbReference>
<feature type="transmembrane region" description="Helical" evidence="1">
    <location>
        <begin position="57"/>
        <end position="77"/>
    </location>
</feature>
<dbReference type="EMBL" id="QJJK01000011">
    <property type="protein sequence ID" value="PXW54548.1"/>
    <property type="molecule type" value="Genomic_DNA"/>
</dbReference>
<dbReference type="PANTHER" id="PTHR36844">
    <property type="entry name" value="PROTEASE PRSW"/>
    <property type="match status" value="1"/>
</dbReference>
<dbReference type="AlphaFoldDB" id="A0A2V3TYA1"/>
<evidence type="ECO:0000313" key="2">
    <source>
        <dbReference type="EMBL" id="PXW54548.1"/>
    </source>
</evidence>